<keyword evidence="4" id="KW-1185">Reference proteome</keyword>
<dbReference type="Proteomes" id="UP000199202">
    <property type="component" value="Unassembled WGS sequence"/>
</dbReference>
<name>A0A1G8P1R0_9ACTN</name>
<evidence type="ECO:0000313" key="4">
    <source>
        <dbReference type="Proteomes" id="UP000199202"/>
    </source>
</evidence>
<feature type="signal peptide" evidence="2">
    <location>
        <begin position="1"/>
        <end position="19"/>
    </location>
</feature>
<feature type="chain" id="PRO_5038924155" evidence="2">
    <location>
        <begin position="20"/>
        <end position="249"/>
    </location>
</feature>
<dbReference type="STRING" id="633440.SAMN05421869_107301"/>
<dbReference type="OrthoDB" id="3544495at2"/>
<dbReference type="EMBL" id="FNDJ01000007">
    <property type="protein sequence ID" value="SDI86434.1"/>
    <property type="molecule type" value="Genomic_DNA"/>
</dbReference>
<protein>
    <submittedName>
        <fullName evidence="3">Uncharacterized protein</fullName>
    </submittedName>
</protein>
<feature type="compositionally biased region" description="Low complexity" evidence="1">
    <location>
        <begin position="124"/>
        <end position="133"/>
    </location>
</feature>
<evidence type="ECO:0000256" key="1">
    <source>
        <dbReference type="SAM" id="MobiDB-lite"/>
    </source>
</evidence>
<dbReference type="RefSeq" id="WP_090932612.1">
    <property type="nucleotide sequence ID" value="NZ_FNDJ01000007.1"/>
</dbReference>
<reference evidence="3 4" key="1">
    <citation type="submission" date="2016-10" db="EMBL/GenBank/DDBJ databases">
        <authorList>
            <person name="de Groot N.N."/>
        </authorList>
    </citation>
    <scope>NUCLEOTIDE SEQUENCE [LARGE SCALE GENOMIC DNA]</scope>
    <source>
        <strain evidence="3 4">CGMCC 4.6533</strain>
    </source>
</reference>
<keyword evidence="2" id="KW-0732">Signal</keyword>
<dbReference type="AlphaFoldDB" id="A0A1G8P1R0"/>
<proteinExistence type="predicted"/>
<evidence type="ECO:0000256" key="2">
    <source>
        <dbReference type="SAM" id="SignalP"/>
    </source>
</evidence>
<sequence length="249" mass="25201">MYKHAIAIFTATSAGVLLAAPPVAAENVAVLPCGNNQVVRITVIAPPELTGDVSVADVRKAVETVVSDTSPASPAVPWWTLPGYARYAFPDPAPLTAPGPDPTPTPSALPSTAPSLPPAPSPSLPAAAPEQSAPAPPAAAPTRPFTFEELVTRTIECVSRNTPPETTDPATSDADFDAVVEAIIASGAVCGTSAVPSNSLLGSIGVSTVIRTLATGIPPCAGPAPEQFIDRPSLRESLGVSGLLVDLIH</sequence>
<organism evidence="3 4">
    <name type="scientific">Nonomuraea jiangxiensis</name>
    <dbReference type="NCBI Taxonomy" id="633440"/>
    <lineage>
        <taxon>Bacteria</taxon>
        <taxon>Bacillati</taxon>
        <taxon>Actinomycetota</taxon>
        <taxon>Actinomycetes</taxon>
        <taxon>Streptosporangiales</taxon>
        <taxon>Streptosporangiaceae</taxon>
        <taxon>Nonomuraea</taxon>
    </lineage>
</organism>
<evidence type="ECO:0000313" key="3">
    <source>
        <dbReference type="EMBL" id="SDI86434.1"/>
    </source>
</evidence>
<feature type="compositionally biased region" description="Pro residues" evidence="1">
    <location>
        <begin position="92"/>
        <end position="107"/>
    </location>
</feature>
<gene>
    <name evidence="3" type="ORF">SAMN05421869_107301</name>
</gene>
<accession>A0A1G8P1R0</accession>
<feature type="region of interest" description="Disordered" evidence="1">
    <location>
        <begin position="92"/>
        <end position="142"/>
    </location>
</feature>